<dbReference type="EMBL" id="HAEB01012160">
    <property type="protein sequence ID" value="SBQ58687.1"/>
    <property type="molecule type" value="Transcribed_RNA"/>
</dbReference>
<organism evidence="1">
    <name type="scientific">Nothobranchius korthausae</name>
    <dbReference type="NCBI Taxonomy" id="1143690"/>
    <lineage>
        <taxon>Eukaryota</taxon>
        <taxon>Metazoa</taxon>
        <taxon>Chordata</taxon>
        <taxon>Craniata</taxon>
        <taxon>Vertebrata</taxon>
        <taxon>Euteleostomi</taxon>
        <taxon>Actinopterygii</taxon>
        <taxon>Neopterygii</taxon>
        <taxon>Teleostei</taxon>
        <taxon>Neoteleostei</taxon>
        <taxon>Acanthomorphata</taxon>
        <taxon>Ovalentaria</taxon>
        <taxon>Atherinomorphae</taxon>
        <taxon>Cyprinodontiformes</taxon>
        <taxon>Nothobranchiidae</taxon>
        <taxon>Nothobranchius</taxon>
    </lineage>
</organism>
<name>A0A1A8FI49_9TELE</name>
<protein>
    <submittedName>
        <fullName evidence="1">Uncharacterized protein</fullName>
    </submittedName>
</protein>
<feature type="non-terminal residue" evidence="1">
    <location>
        <position position="57"/>
    </location>
</feature>
<evidence type="ECO:0000313" key="1">
    <source>
        <dbReference type="EMBL" id="SBQ58687.1"/>
    </source>
</evidence>
<gene>
    <name evidence="1" type="primary">Nfu_g_1_002176</name>
</gene>
<feature type="non-terminal residue" evidence="1">
    <location>
        <position position="1"/>
    </location>
</feature>
<reference evidence="1" key="2">
    <citation type="submission" date="2016-06" db="EMBL/GenBank/DDBJ databases">
        <title>The genome of a short-lived fish provides insights into sex chromosome evolution and the genetic control of aging.</title>
        <authorList>
            <person name="Reichwald K."/>
            <person name="Felder M."/>
            <person name="Petzold A."/>
            <person name="Koch P."/>
            <person name="Groth M."/>
            <person name="Platzer M."/>
        </authorList>
    </citation>
    <scope>NUCLEOTIDE SEQUENCE</scope>
    <source>
        <tissue evidence="1">Brain</tissue>
    </source>
</reference>
<reference evidence="1" key="1">
    <citation type="submission" date="2016-05" db="EMBL/GenBank/DDBJ databases">
        <authorList>
            <person name="Lavstsen T."/>
            <person name="Jespersen J.S."/>
        </authorList>
    </citation>
    <scope>NUCLEOTIDE SEQUENCE</scope>
    <source>
        <tissue evidence="1">Brain</tissue>
    </source>
</reference>
<accession>A0A1A8FI49</accession>
<sequence>LKIQILYLNKLHCSLDGELQPTSLSKKLVKRRKALKRYADNDGGMTDFIYADSHVLI</sequence>
<dbReference type="AlphaFoldDB" id="A0A1A8FI49"/>
<proteinExistence type="predicted"/>